<dbReference type="InParanoid" id="A0A448YTX7"/>
<dbReference type="Gene3D" id="1.20.1250.20">
    <property type="entry name" value="MFS general substrate transporter like domains"/>
    <property type="match status" value="1"/>
</dbReference>
<evidence type="ECO:0000256" key="2">
    <source>
        <dbReference type="ARBA" id="ARBA00022692"/>
    </source>
</evidence>
<dbReference type="InterPro" id="IPR011701">
    <property type="entry name" value="MFS"/>
</dbReference>
<proteinExistence type="predicted"/>
<dbReference type="EMBL" id="CAACVR010000076">
    <property type="protein sequence ID" value="VEU24346.1"/>
    <property type="molecule type" value="Genomic_DNA"/>
</dbReference>
<dbReference type="PROSITE" id="PS00216">
    <property type="entry name" value="SUGAR_TRANSPORT_1"/>
    <property type="match status" value="1"/>
</dbReference>
<dbReference type="PANTHER" id="PTHR42718">
    <property type="entry name" value="MAJOR FACILITATOR SUPERFAMILY MULTIDRUG TRANSPORTER MFSC"/>
    <property type="match status" value="1"/>
</dbReference>
<dbReference type="PANTHER" id="PTHR42718:SF23">
    <property type="entry name" value="MAJOR FACILITATOR SUPERFAMILY (MFS) PROFILE DOMAIN-CONTAINING PROTEIN"/>
    <property type="match status" value="1"/>
</dbReference>
<dbReference type="FunCoup" id="A0A448YTX7">
    <property type="interactions" value="57"/>
</dbReference>
<evidence type="ECO:0000313" key="8">
    <source>
        <dbReference type="EMBL" id="VEU24346.1"/>
    </source>
</evidence>
<feature type="transmembrane region" description="Helical" evidence="6">
    <location>
        <begin position="381"/>
        <end position="403"/>
    </location>
</feature>
<dbReference type="InterPro" id="IPR036259">
    <property type="entry name" value="MFS_trans_sf"/>
</dbReference>
<feature type="region of interest" description="Disordered" evidence="5">
    <location>
        <begin position="1"/>
        <end position="27"/>
    </location>
</feature>
<dbReference type="STRING" id="13370.A0A448YTX7"/>
<accession>A0A448YTX7</accession>
<organism evidence="8 9">
    <name type="scientific">Brettanomyces naardenensis</name>
    <name type="common">Yeast</name>
    <dbReference type="NCBI Taxonomy" id="13370"/>
    <lineage>
        <taxon>Eukaryota</taxon>
        <taxon>Fungi</taxon>
        <taxon>Dikarya</taxon>
        <taxon>Ascomycota</taxon>
        <taxon>Saccharomycotina</taxon>
        <taxon>Pichiomycetes</taxon>
        <taxon>Pichiales</taxon>
        <taxon>Pichiaceae</taxon>
        <taxon>Brettanomyces</taxon>
    </lineage>
</organism>
<dbReference type="PROSITE" id="PS50850">
    <property type="entry name" value="MFS"/>
    <property type="match status" value="1"/>
</dbReference>
<dbReference type="AlphaFoldDB" id="A0A448YTX7"/>
<feature type="transmembrane region" description="Helical" evidence="6">
    <location>
        <begin position="179"/>
        <end position="201"/>
    </location>
</feature>
<reference evidence="8 9" key="1">
    <citation type="submission" date="2018-12" db="EMBL/GenBank/DDBJ databases">
        <authorList>
            <person name="Tiukova I."/>
            <person name="Dainat J."/>
        </authorList>
    </citation>
    <scope>NUCLEOTIDE SEQUENCE [LARGE SCALE GENOMIC DNA]</scope>
</reference>
<keyword evidence="9" id="KW-1185">Reference proteome</keyword>
<dbReference type="GO" id="GO:0022857">
    <property type="term" value="F:transmembrane transporter activity"/>
    <property type="evidence" value="ECO:0007669"/>
    <property type="project" value="InterPro"/>
</dbReference>
<sequence>MHFPFSFKKEQTAVVSEDSSSEGSTTEHDMAEAIEMNNTHDSSYGVTGLAADNLVVTSGGDSSTPISRTTTTNSALSIASDIGRVPTNKSFLYVDPEQRPPVFKSTFREVVCVIFCTFAPAAAVMASTCFQTSLLVTSDFFNIQGGQLTWIVNSVVLANGACLLLMGGVADALGRRNSLLIGYFSYALFSLICGFMNNFILLCLFRAFMGASVACATPAAAGFLSSTYKDSKRKNMAMSMFAIGAPVGGACGFFIAGVCIAALNWRAVQFFLTILFGILAIGVALYMPQDETRMNWSRAKQIFKHLDYGGSFLSLAAFTLICFSLTQVDAAPDRWRTPYIPALLVVGIVLIPIFVVYEIYIPSQPIMPMVLYKSYNFDLCMIIAGLSFLNFQGMLNYYSVFYFEIIRGYSAIITACCMLPQPIAGMCVNIFAGLTMHKISGRILTMIGCLGFLTATIIWGTLPMERNYFLGPFFACCVCVIGADLIYNVSNRCCLNLVAKEYQSRAASTFNTIINLASSLGLGISSTIVTSKYPPYGTAQQGENLQELWHAVKYVYFFGIALEGTCLILSFFLKIGVVGANPATDSEKEVAGK</sequence>
<keyword evidence="2 6" id="KW-0812">Transmembrane</keyword>
<dbReference type="Pfam" id="PF07690">
    <property type="entry name" value="MFS_1"/>
    <property type="match status" value="1"/>
</dbReference>
<evidence type="ECO:0000259" key="7">
    <source>
        <dbReference type="PROSITE" id="PS50850"/>
    </source>
</evidence>
<evidence type="ECO:0000256" key="3">
    <source>
        <dbReference type="ARBA" id="ARBA00022989"/>
    </source>
</evidence>
<evidence type="ECO:0000256" key="1">
    <source>
        <dbReference type="ARBA" id="ARBA00004141"/>
    </source>
</evidence>
<dbReference type="GO" id="GO:0016020">
    <property type="term" value="C:membrane"/>
    <property type="evidence" value="ECO:0007669"/>
    <property type="project" value="UniProtKB-SubCell"/>
</dbReference>
<dbReference type="InterPro" id="IPR020846">
    <property type="entry name" value="MFS_dom"/>
</dbReference>
<dbReference type="OrthoDB" id="2130629at2759"/>
<name>A0A448YTX7_BRENA</name>
<feature type="transmembrane region" description="Helical" evidence="6">
    <location>
        <begin position="110"/>
        <end position="136"/>
    </location>
</feature>
<feature type="transmembrane region" description="Helical" evidence="6">
    <location>
        <begin position="240"/>
        <end position="263"/>
    </location>
</feature>
<evidence type="ECO:0000256" key="6">
    <source>
        <dbReference type="SAM" id="Phobius"/>
    </source>
</evidence>
<evidence type="ECO:0000313" key="9">
    <source>
        <dbReference type="Proteomes" id="UP000290900"/>
    </source>
</evidence>
<feature type="transmembrane region" description="Helical" evidence="6">
    <location>
        <begin position="148"/>
        <end position="167"/>
    </location>
</feature>
<feature type="transmembrane region" description="Helical" evidence="6">
    <location>
        <begin position="508"/>
        <end position="529"/>
    </location>
</feature>
<feature type="transmembrane region" description="Helical" evidence="6">
    <location>
        <begin position="308"/>
        <end position="327"/>
    </location>
</feature>
<feature type="transmembrane region" description="Helical" evidence="6">
    <location>
        <begin position="468"/>
        <end position="487"/>
    </location>
</feature>
<keyword evidence="4 6" id="KW-0472">Membrane</keyword>
<feature type="transmembrane region" description="Helical" evidence="6">
    <location>
        <begin position="443"/>
        <end position="462"/>
    </location>
</feature>
<dbReference type="Gene3D" id="1.20.1720.10">
    <property type="entry name" value="Multidrug resistance protein D"/>
    <property type="match status" value="1"/>
</dbReference>
<dbReference type="InterPro" id="IPR005829">
    <property type="entry name" value="Sugar_transporter_CS"/>
</dbReference>
<dbReference type="SUPFAM" id="SSF103473">
    <property type="entry name" value="MFS general substrate transporter"/>
    <property type="match status" value="2"/>
</dbReference>
<feature type="transmembrane region" description="Helical" evidence="6">
    <location>
        <begin position="409"/>
        <end position="431"/>
    </location>
</feature>
<feature type="transmembrane region" description="Helical" evidence="6">
    <location>
        <begin position="269"/>
        <end position="287"/>
    </location>
</feature>
<evidence type="ECO:0000256" key="5">
    <source>
        <dbReference type="SAM" id="MobiDB-lite"/>
    </source>
</evidence>
<feature type="transmembrane region" description="Helical" evidence="6">
    <location>
        <begin position="207"/>
        <end position="228"/>
    </location>
</feature>
<dbReference type="Proteomes" id="UP000290900">
    <property type="component" value="Unassembled WGS sequence"/>
</dbReference>
<feature type="domain" description="Major facilitator superfamily (MFS) profile" evidence="7">
    <location>
        <begin position="109"/>
        <end position="578"/>
    </location>
</feature>
<gene>
    <name evidence="8" type="ORF">BRENAR_LOCUS5074</name>
</gene>
<feature type="transmembrane region" description="Helical" evidence="6">
    <location>
        <begin position="554"/>
        <end position="573"/>
    </location>
</feature>
<feature type="transmembrane region" description="Helical" evidence="6">
    <location>
        <begin position="339"/>
        <end position="360"/>
    </location>
</feature>
<keyword evidence="3 6" id="KW-1133">Transmembrane helix</keyword>
<evidence type="ECO:0000256" key="4">
    <source>
        <dbReference type="ARBA" id="ARBA00023136"/>
    </source>
</evidence>
<comment type="subcellular location">
    <subcellularLocation>
        <location evidence="1">Membrane</location>
        <topology evidence="1">Multi-pass membrane protein</topology>
    </subcellularLocation>
</comment>
<protein>
    <submittedName>
        <fullName evidence="8">DEKNAAC105648</fullName>
    </submittedName>
</protein>